<organism evidence="1">
    <name type="scientific">bioreactor metagenome</name>
    <dbReference type="NCBI Taxonomy" id="1076179"/>
    <lineage>
        <taxon>unclassified sequences</taxon>
        <taxon>metagenomes</taxon>
        <taxon>ecological metagenomes</taxon>
    </lineage>
</organism>
<name>A0A644UJ19_9ZZZZ</name>
<accession>A0A644UJ19</accession>
<comment type="caution">
    <text evidence="1">The sequence shown here is derived from an EMBL/GenBank/DDBJ whole genome shotgun (WGS) entry which is preliminary data.</text>
</comment>
<protein>
    <submittedName>
        <fullName evidence="1">Uncharacterized protein</fullName>
    </submittedName>
</protein>
<reference evidence="1" key="1">
    <citation type="submission" date="2019-08" db="EMBL/GenBank/DDBJ databases">
        <authorList>
            <person name="Kucharzyk K."/>
            <person name="Murdoch R.W."/>
            <person name="Higgins S."/>
            <person name="Loffler F."/>
        </authorList>
    </citation>
    <scope>NUCLEOTIDE SEQUENCE</scope>
</reference>
<dbReference type="EMBL" id="VSSQ01000121">
    <property type="protein sequence ID" value="MPL78924.1"/>
    <property type="molecule type" value="Genomic_DNA"/>
</dbReference>
<dbReference type="AlphaFoldDB" id="A0A644UJ19"/>
<gene>
    <name evidence="1" type="ORF">SDC9_24796</name>
</gene>
<sequence length="211" mass="22908">MKLNNTCKKIVLMFSIAGMCLGTTIAAAENQQHMLADGELFTTSRVVETSKVLYENKLNGSWVWHGTDGYPLGLTFGVFANGKQLSEAAVKGTVAGTTKGVPTKAEMLQAAKNRYGVKGYENKLVIYGTTGASAVETAIAIHKIELFGRLLNVTVALTDAEKNKPLTLNLIYPETMKAISLKNLPKVGNLRVRFVDMKGNALQTEDVLLER</sequence>
<evidence type="ECO:0000313" key="1">
    <source>
        <dbReference type="EMBL" id="MPL78924.1"/>
    </source>
</evidence>
<proteinExistence type="predicted"/>